<comment type="caution">
    <text evidence="1">The sequence shown here is derived from an EMBL/GenBank/DDBJ whole genome shotgun (WGS) entry which is preliminary data.</text>
</comment>
<sequence length="119" mass="13611">MIDYKKYKVWQKSHALVLNIYNLTNSFPDLEKFNLVTQINRAATSIPTNIAEGCGRETQKELSRFLYISSGSAHELEYLIILSRDLNYLQSNSAEAILSDIIEIKKMLASLIRKIKSTL</sequence>
<gene>
    <name evidence="1" type="ORF">GCM10008088_00570</name>
</gene>
<keyword evidence="2" id="KW-1185">Reference proteome</keyword>
<dbReference type="SUPFAM" id="SSF158446">
    <property type="entry name" value="IVS-encoded protein-like"/>
    <property type="match status" value="1"/>
</dbReference>
<accession>A0ABQ3BFV6</accession>
<proteinExistence type="predicted"/>
<evidence type="ECO:0000313" key="2">
    <source>
        <dbReference type="Proteomes" id="UP000615593"/>
    </source>
</evidence>
<dbReference type="PANTHER" id="PTHR38471:SF2">
    <property type="entry name" value="FOUR HELIX BUNDLE PROTEIN"/>
    <property type="match status" value="1"/>
</dbReference>
<dbReference type="Proteomes" id="UP000615593">
    <property type="component" value="Unassembled WGS sequence"/>
</dbReference>
<evidence type="ECO:0008006" key="3">
    <source>
        <dbReference type="Google" id="ProtNLM"/>
    </source>
</evidence>
<dbReference type="InterPro" id="IPR036583">
    <property type="entry name" value="23S_rRNA_IVS_sf"/>
</dbReference>
<protein>
    <recommendedName>
        <fullName evidence="3">Four helix bundle protein</fullName>
    </recommendedName>
</protein>
<name>A0ABQ3BFV6_9FLAO</name>
<dbReference type="Gene3D" id="1.20.1440.60">
    <property type="entry name" value="23S rRNA-intervening sequence"/>
    <property type="match status" value="1"/>
</dbReference>
<evidence type="ECO:0000313" key="1">
    <source>
        <dbReference type="EMBL" id="GGZ43533.1"/>
    </source>
</evidence>
<organism evidence="1 2">
    <name type="scientific">Mesonia mobilis</name>
    <dbReference type="NCBI Taxonomy" id="369791"/>
    <lineage>
        <taxon>Bacteria</taxon>
        <taxon>Pseudomonadati</taxon>
        <taxon>Bacteroidota</taxon>
        <taxon>Flavobacteriia</taxon>
        <taxon>Flavobacteriales</taxon>
        <taxon>Flavobacteriaceae</taxon>
        <taxon>Mesonia</taxon>
    </lineage>
</organism>
<dbReference type="NCBIfam" id="TIGR02436">
    <property type="entry name" value="four helix bundle protein"/>
    <property type="match status" value="1"/>
</dbReference>
<dbReference type="RefSeq" id="WP_027884736.1">
    <property type="nucleotide sequence ID" value="NZ_BMWY01000001.1"/>
</dbReference>
<dbReference type="Pfam" id="PF05635">
    <property type="entry name" value="23S_rRNA_IVP"/>
    <property type="match status" value="1"/>
</dbReference>
<dbReference type="PANTHER" id="PTHR38471">
    <property type="entry name" value="FOUR HELIX BUNDLE PROTEIN"/>
    <property type="match status" value="1"/>
</dbReference>
<reference evidence="2" key="1">
    <citation type="journal article" date="2019" name="Int. J. Syst. Evol. Microbiol.">
        <title>The Global Catalogue of Microorganisms (GCM) 10K type strain sequencing project: providing services to taxonomists for standard genome sequencing and annotation.</title>
        <authorList>
            <consortium name="The Broad Institute Genomics Platform"/>
            <consortium name="The Broad Institute Genome Sequencing Center for Infectious Disease"/>
            <person name="Wu L."/>
            <person name="Ma J."/>
        </authorList>
    </citation>
    <scope>NUCLEOTIDE SEQUENCE [LARGE SCALE GENOMIC DNA]</scope>
    <source>
        <strain evidence="2">KCTC 12708</strain>
    </source>
</reference>
<dbReference type="EMBL" id="BMWY01000001">
    <property type="protein sequence ID" value="GGZ43533.1"/>
    <property type="molecule type" value="Genomic_DNA"/>
</dbReference>
<dbReference type="GeneID" id="94367695"/>
<dbReference type="CDD" id="cd16377">
    <property type="entry name" value="23S_rRNA_IVP_like"/>
    <property type="match status" value="1"/>
</dbReference>
<dbReference type="InterPro" id="IPR012657">
    <property type="entry name" value="23S_rRNA-intervening_sequence"/>
</dbReference>